<dbReference type="PANTHER" id="PTHR28554:SF1">
    <property type="entry name" value="LARGE RIBOSOMAL SUBUNIT PROTEIN ML45"/>
    <property type="match status" value="1"/>
</dbReference>
<evidence type="ECO:0000256" key="2">
    <source>
        <dbReference type="ARBA" id="ARBA00022946"/>
    </source>
</evidence>
<dbReference type="EMBL" id="QAPG01001807">
    <property type="protein sequence ID" value="TDZ27706.1"/>
    <property type="molecule type" value="Genomic_DNA"/>
</dbReference>
<evidence type="ECO:0000256" key="1">
    <source>
        <dbReference type="ARBA" id="ARBA00004173"/>
    </source>
</evidence>
<protein>
    <recommendedName>
        <fullName evidence="6">Tim44-like domain-containing protein</fullName>
    </recommendedName>
</protein>
<dbReference type="PANTHER" id="PTHR28554">
    <property type="entry name" value="39S RIBOSOMAL PROTEIN L45, MITOCHONDRIAL"/>
    <property type="match status" value="1"/>
</dbReference>
<keyword evidence="5" id="KW-1185">Reference proteome</keyword>
<evidence type="ECO:0008006" key="6">
    <source>
        <dbReference type="Google" id="ProtNLM"/>
    </source>
</evidence>
<dbReference type="SUPFAM" id="SSF54427">
    <property type="entry name" value="NTF2-like"/>
    <property type="match status" value="1"/>
</dbReference>
<dbReference type="Pfam" id="PF07961">
    <property type="entry name" value="MBA1"/>
    <property type="match status" value="1"/>
</dbReference>
<accession>A0A4R8PTV4</accession>
<sequence>MFRTARPLLGASRSAALLPQTLARAALPSTAKRIAPAAIATPASRRSYAYSPDTRTHGRMAKAMAKKSDKGYSAKEMAKAQRQAMTHILIPGTFVPLPFSLIDKSPKRLWEYTYARVWQKGKDLAAIIGAKISSMPSWITRPRMQLSRSTLIPTAKAMHQRLATALAAGDRETIREICTPRLAEALTATISRRNPNEKLLWELISYEGRPRLASHKMAFMPPVGKGPVVQQAVVGITSTQRLAKIDPKTGGFVTGSEKVQKRTEYIVLSRELEPSTWKPKDWLVWGNTKPTTLKEWRMEEKGVEQLERQEREKRIAARK</sequence>
<name>A0A4R8PTV4_9PEZI</name>
<reference evidence="4 5" key="1">
    <citation type="submission" date="2018-11" db="EMBL/GenBank/DDBJ databases">
        <title>Genome sequence and assembly of Colletotrichum spinosum.</title>
        <authorList>
            <person name="Gan P."/>
            <person name="Shirasu K."/>
        </authorList>
    </citation>
    <scope>NUCLEOTIDE SEQUENCE [LARGE SCALE GENOMIC DNA]</scope>
    <source>
        <strain evidence="4 5">CBS 515.97</strain>
    </source>
</reference>
<proteinExistence type="predicted"/>
<gene>
    <name evidence="4" type="ORF">C8035_v009441</name>
</gene>
<evidence type="ECO:0000313" key="4">
    <source>
        <dbReference type="EMBL" id="TDZ27706.1"/>
    </source>
</evidence>
<dbReference type="InterPro" id="IPR051975">
    <property type="entry name" value="mtLSU_mL45"/>
</dbReference>
<evidence type="ECO:0000313" key="5">
    <source>
        <dbReference type="Proteomes" id="UP000295083"/>
    </source>
</evidence>
<dbReference type="Gene3D" id="3.10.450.240">
    <property type="match status" value="1"/>
</dbReference>
<keyword evidence="2" id="KW-0809">Transit peptide</keyword>
<evidence type="ECO:0000256" key="3">
    <source>
        <dbReference type="ARBA" id="ARBA00023128"/>
    </source>
</evidence>
<keyword evidence="3" id="KW-0496">Mitochondrion</keyword>
<dbReference type="Proteomes" id="UP000295083">
    <property type="component" value="Unassembled WGS sequence"/>
</dbReference>
<dbReference type="GO" id="GO:0005743">
    <property type="term" value="C:mitochondrial inner membrane"/>
    <property type="evidence" value="ECO:0007669"/>
    <property type="project" value="InterPro"/>
</dbReference>
<organism evidence="4 5">
    <name type="scientific">Colletotrichum spinosum</name>
    <dbReference type="NCBI Taxonomy" id="1347390"/>
    <lineage>
        <taxon>Eukaryota</taxon>
        <taxon>Fungi</taxon>
        <taxon>Dikarya</taxon>
        <taxon>Ascomycota</taxon>
        <taxon>Pezizomycotina</taxon>
        <taxon>Sordariomycetes</taxon>
        <taxon>Hypocreomycetidae</taxon>
        <taxon>Glomerellales</taxon>
        <taxon>Glomerellaceae</taxon>
        <taxon>Colletotrichum</taxon>
        <taxon>Colletotrichum orbiculare species complex</taxon>
    </lineage>
</organism>
<dbReference type="InterPro" id="IPR024621">
    <property type="entry name" value="Mba1"/>
</dbReference>
<dbReference type="GO" id="GO:0032979">
    <property type="term" value="P:protein insertion into mitochondrial inner membrane from matrix"/>
    <property type="evidence" value="ECO:0007669"/>
    <property type="project" value="InterPro"/>
</dbReference>
<dbReference type="InterPro" id="IPR032710">
    <property type="entry name" value="NTF2-like_dom_sf"/>
</dbReference>
<comment type="subcellular location">
    <subcellularLocation>
        <location evidence="1">Mitochondrion</location>
    </subcellularLocation>
</comment>
<dbReference type="AlphaFoldDB" id="A0A4R8PTV4"/>
<comment type="caution">
    <text evidence="4">The sequence shown here is derived from an EMBL/GenBank/DDBJ whole genome shotgun (WGS) entry which is preliminary data.</text>
</comment>